<evidence type="ECO:0000313" key="3">
    <source>
        <dbReference type="Proteomes" id="UP000325517"/>
    </source>
</evidence>
<dbReference type="AlphaFoldDB" id="A0A5J6STU8"/>
<name>A0A5J6STU8_9BACI</name>
<dbReference type="KEGG" id="psyo:PB01_17065"/>
<evidence type="ECO:0000256" key="1">
    <source>
        <dbReference type="SAM" id="MobiDB-lite"/>
    </source>
</evidence>
<keyword evidence="3" id="KW-1185">Reference proteome</keyword>
<proteinExistence type="predicted"/>
<dbReference type="EMBL" id="CP031223">
    <property type="protein sequence ID" value="QFG00375.1"/>
    <property type="molecule type" value="Genomic_DNA"/>
</dbReference>
<evidence type="ECO:0000313" key="2">
    <source>
        <dbReference type="EMBL" id="QFG00375.1"/>
    </source>
</evidence>
<protein>
    <submittedName>
        <fullName evidence="2">Uncharacterized protein</fullName>
    </submittedName>
</protein>
<reference evidence="2 3" key="1">
    <citation type="submission" date="2018-07" db="EMBL/GenBank/DDBJ databases">
        <title>Complete genome sequence of Psychrobacillus sp. PB01, isolated from iceberg, and comparative genome analysis of Psychrobacillus strains.</title>
        <authorList>
            <person name="Lee P.C."/>
        </authorList>
    </citation>
    <scope>NUCLEOTIDE SEQUENCE [LARGE SCALE GENOMIC DNA]</scope>
    <source>
        <strain evidence="2 3">PB01</strain>
    </source>
</reference>
<feature type="region of interest" description="Disordered" evidence="1">
    <location>
        <begin position="82"/>
        <end position="113"/>
    </location>
</feature>
<accession>A0A5J6STU8</accession>
<gene>
    <name evidence="2" type="ORF">PB01_17065</name>
</gene>
<feature type="compositionally biased region" description="Polar residues" evidence="1">
    <location>
        <begin position="86"/>
        <end position="113"/>
    </location>
</feature>
<dbReference type="Proteomes" id="UP000325517">
    <property type="component" value="Chromosome"/>
</dbReference>
<organism evidence="2 3">
    <name type="scientific">Psychrobacillus glaciei</name>
    <dbReference type="NCBI Taxonomy" id="2283160"/>
    <lineage>
        <taxon>Bacteria</taxon>
        <taxon>Bacillati</taxon>
        <taxon>Bacillota</taxon>
        <taxon>Bacilli</taxon>
        <taxon>Bacillales</taxon>
        <taxon>Bacillaceae</taxon>
        <taxon>Psychrobacillus</taxon>
    </lineage>
</organism>
<sequence>MVSREDVAYIPDIEEIKGGYSNALKRVGAKWGIGRYLYGLNSFWVPLNQNGEHYVGGKFKINNQEKYLTGYFNTPKLPNWALPAKTGSQNSNRSTNNQPSQRQSPNKQGNTTQLVPGNAVERRKNALTHVTGVLQYLEFPINLVPHLLDAASGCKDSLEQANAEDLGKLYSVLKPVKEYGKHVLQWD</sequence>